<dbReference type="NCBIfam" id="TIGR01777">
    <property type="entry name" value="yfcH"/>
    <property type="match status" value="1"/>
</dbReference>
<dbReference type="InterPro" id="IPR036291">
    <property type="entry name" value="NAD(P)-bd_dom_sf"/>
</dbReference>
<dbReference type="SUPFAM" id="SSF51735">
    <property type="entry name" value="NAD(P)-binding Rossmann-fold domains"/>
    <property type="match status" value="1"/>
</dbReference>
<dbReference type="Pfam" id="PF01370">
    <property type="entry name" value="Epimerase"/>
    <property type="match status" value="1"/>
</dbReference>
<proteinExistence type="predicted"/>
<dbReference type="Pfam" id="PF08338">
    <property type="entry name" value="DUF1731"/>
    <property type="match status" value="1"/>
</dbReference>
<dbReference type="PANTHER" id="PTHR11092">
    <property type="entry name" value="SUGAR NUCLEOTIDE EPIMERASE RELATED"/>
    <property type="match status" value="1"/>
</dbReference>
<accession>A0ABP1PLM2</accession>
<dbReference type="InterPro" id="IPR001509">
    <property type="entry name" value="Epimerase_deHydtase"/>
</dbReference>
<reference evidence="3 4" key="1">
    <citation type="submission" date="2024-08" db="EMBL/GenBank/DDBJ databases">
        <authorList>
            <person name="Cucini C."/>
            <person name="Frati F."/>
        </authorList>
    </citation>
    <scope>NUCLEOTIDE SEQUENCE [LARGE SCALE GENOMIC DNA]</scope>
</reference>
<protein>
    <recommendedName>
        <fullName evidence="5">Epimerase family protein SDR39U1</fullName>
    </recommendedName>
</protein>
<comment type="caution">
    <text evidence="3">The sequence shown here is derived from an EMBL/GenBank/DDBJ whole genome shotgun (WGS) entry which is preliminary data.</text>
</comment>
<dbReference type="CDD" id="cd05242">
    <property type="entry name" value="SDR_a8"/>
    <property type="match status" value="1"/>
</dbReference>
<feature type="domain" description="NAD-dependent epimerase/dehydratase" evidence="1">
    <location>
        <begin position="9"/>
        <end position="132"/>
    </location>
</feature>
<evidence type="ECO:0008006" key="5">
    <source>
        <dbReference type="Google" id="ProtNLM"/>
    </source>
</evidence>
<keyword evidence="4" id="KW-1185">Reference proteome</keyword>
<evidence type="ECO:0000259" key="2">
    <source>
        <dbReference type="Pfam" id="PF08338"/>
    </source>
</evidence>
<organism evidence="3 4">
    <name type="scientific">Orchesella dallaii</name>
    <dbReference type="NCBI Taxonomy" id="48710"/>
    <lineage>
        <taxon>Eukaryota</taxon>
        <taxon>Metazoa</taxon>
        <taxon>Ecdysozoa</taxon>
        <taxon>Arthropoda</taxon>
        <taxon>Hexapoda</taxon>
        <taxon>Collembola</taxon>
        <taxon>Entomobryomorpha</taxon>
        <taxon>Entomobryoidea</taxon>
        <taxon>Orchesellidae</taxon>
        <taxon>Orchesellinae</taxon>
        <taxon>Orchesella</taxon>
    </lineage>
</organism>
<dbReference type="Proteomes" id="UP001642540">
    <property type="component" value="Unassembled WGS sequence"/>
</dbReference>
<dbReference type="EMBL" id="CAXLJM020000004">
    <property type="protein sequence ID" value="CAL8070740.1"/>
    <property type="molecule type" value="Genomic_DNA"/>
</dbReference>
<evidence type="ECO:0000259" key="1">
    <source>
        <dbReference type="Pfam" id="PF01370"/>
    </source>
</evidence>
<dbReference type="PANTHER" id="PTHR11092:SF0">
    <property type="entry name" value="EPIMERASE FAMILY PROTEIN SDR39U1"/>
    <property type="match status" value="1"/>
</dbReference>
<dbReference type="InterPro" id="IPR013549">
    <property type="entry name" value="DUF1731"/>
</dbReference>
<gene>
    <name evidence="3" type="ORF">ODALV1_LOCUS1395</name>
</gene>
<dbReference type="InterPro" id="IPR010099">
    <property type="entry name" value="SDR39U1"/>
</dbReference>
<evidence type="ECO:0000313" key="4">
    <source>
        <dbReference type="Proteomes" id="UP001642540"/>
    </source>
</evidence>
<evidence type="ECO:0000313" key="3">
    <source>
        <dbReference type="EMBL" id="CAL8070740.1"/>
    </source>
</evidence>
<feature type="domain" description="DUF1731" evidence="2">
    <location>
        <begin position="253"/>
        <end position="298"/>
    </location>
</feature>
<name>A0ABP1PLM2_9HEXA</name>
<dbReference type="Gene3D" id="3.40.50.720">
    <property type="entry name" value="NAD(P)-binding Rossmann-like Domain"/>
    <property type="match status" value="1"/>
</dbReference>
<sequence>MAAASGKTVLIGGGSGFIGTALTNALKSKGYLVRVVSRKPGPLNMSWTELEKKGLPENCTAVVGMAGQNVFDITRRWTAGFQQNVWASRVLTTRTLASVINRAEEKPKVFISMSGVGYYKPSATEEYTEDSPGGDFDFLSKLAKDWEDASKLPSSCNSVRRVIIRSGVVLGREGGMINNLYWPFFFGVGGPVGSGQQYFPWIHIKDMVDLIIYSMETEKVSGVLNGVAPQVITNKEFAKAFGKALWRPAFIPVPTFVLNAAFSEERAKIMTEGQKVIPKRTLELGYKFKYQDIDSTCKSCSAFIYSDTM</sequence>